<reference evidence="4 5" key="1">
    <citation type="submission" date="2018-06" db="EMBL/GenBank/DDBJ databases">
        <title>Genomic Encyclopedia of Type Strains, Phase IV (KMG-IV): sequencing the most valuable type-strain genomes for metagenomic binning, comparative biology and taxonomic classification.</title>
        <authorList>
            <person name="Goeker M."/>
        </authorList>
    </citation>
    <scope>NUCLEOTIDE SEQUENCE [LARGE SCALE GENOMIC DNA]</scope>
    <source>
        <strain evidence="4 5">DSM 24875</strain>
    </source>
</reference>
<name>A0A366FQP3_9HYPH</name>
<dbReference type="EMBL" id="QNRK01000005">
    <property type="protein sequence ID" value="RBP16360.1"/>
    <property type="molecule type" value="Genomic_DNA"/>
</dbReference>
<keyword evidence="2" id="KW-1133">Transmembrane helix</keyword>
<comment type="caution">
    <text evidence="4">The sequence shown here is derived from an EMBL/GenBank/DDBJ whole genome shotgun (WGS) entry which is preliminary data.</text>
</comment>
<dbReference type="PANTHER" id="PTHR43081">
    <property type="entry name" value="ADENYLATE CYCLASE, TERMINAL-DIFFERENTIATION SPECIFIC-RELATED"/>
    <property type="match status" value="1"/>
</dbReference>
<dbReference type="GO" id="GO:0004016">
    <property type="term" value="F:adenylate cyclase activity"/>
    <property type="evidence" value="ECO:0007669"/>
    <property type="project" value="UniProtKB-ARBA"/>
</dbReference>
<evidence type="ECO:0000313" key="4">
    <source>
        <dbReference type="EMBL" id="RBP16360.1"/>
    </source>
</evidence>
<keyword evidence="2" id="KW-0812">Transmembrane</keyword>
<sequence length="380" mass="41471">MSDEDARRRIPPPPGPRPRPLARRAVRRAGLLVWASLAGFAIGVGYRFLFDQSAEATLGNFLRSGLHGVGLGFTVWSVQIGFASAERSRFGARLRRLPLAVEALVKALTLTVALIAVGLALQALLYAEPYRLDWLTRRWLTTNLPRIVAIGFGLSLVFGALAETLRLIGRPMLTSVLLGTYLRPSREQRIVMFLDLAHSTRLAEAMGELRVHDLITRFFFDIDEAISDSGGEVHAYVGDEVVILWPVTGNRALDSRCVASFFAIDDAIVRLAPAYRAEFGLVPEFRAGAHVGPVIVSECGGEKRQLALFGDTMNVGSRLCDHCKSVNARFVASGDLVGRITIPDGVRVAEAVEVAIRGRQSPVVAHVVERAAPRDDRRCG</sequence>
<dbReference type="GO" id="GO:0035556">
    <property type="term" value="P:intracellular signal transduction"/>
    <property type="evidence" value="ECO:0007669"/>
    <property type="project" value="InterPro"/>
</dbReference>
<dbReference type="OrthoDB" id="9768499at2"/>
<evidence type="ECO:0000256" key="2">
    <source>
        <dbReference type="SAM" id="Phobius"/>
    </source>
</evidence>
<dbReference type="CDD" id="cd07302">
    <property type="entry name" value="CHD"/>
    <property type="match status" value="1"/>
</dbReference>
<evidence type="ECO:0000256" key="1">
    <source>
        <dbReference type="SAM" id="MobiDB-lite"/>
    </source>
</evidence>
<feature type="domain" description="Guanylate cyclase" evidence="3">
    <location>
        <begin position="190"/>
        <end position="320"/>
    </location>
</feature>
<keyword evidence="2" id="KW-0472">Membrane</keyword>
<dbReference type="Pfam" id="PF00211">
    <property type="entry name" value="Guanylate_cyc"/>
    <property type="match status" value="1"/>
</dbReference>
<feature type="transmembrane region" description="Helical" evidence="2">
    <location>
        <begin position="147"/>
        <end position="168"/>
    </location>
</feature>
<dbReference type="SUPFAM" id="SSF55073">
    <property type="entry name" value="Nucleotide cyclase"/>
    <property type="match status" value="1"/>
</dbReference>
<dbReference type="Proteomes" id="UP000253529">
    <property type="component" value="Unassembled WGS sequence"/>
</dbReference>
<gene>
    <name evidence="4" type="ORF">DFR50_1051</name>
</gene>
<feature type="transmembrane region" description="Helical" evidence="2">
    <location>
        <begin position="29"/>
        <end position="49"/>
    </location>
</feature>
<organism evidence="4 5">
    <name type="scientific">Roseiarcus fermentans</name>
    <dbReference type="NCBI Taxonomy" id="1473586"/>
    <lineage>
        <taxon>Bacteria</taxon>
        <taxon>Pseudomonadati</taxon>
        <taxon>Pseudomonadota</taxon>
        <taxon>Alphaproteobacteria</taxon>
        <taxon>Hyphomicrobiales</taxon>
        <taxon>Roseiarcaceae</taxon>
        <taxon>Roseiarcus</taxon>
    </lineage>
</organism>
<evidence type="ECO:0000259" key="3">
    <source>
        <dbReference type="PROSITE" id="PS50125"/>
    </source>
</evidence>
<dbReference type="AlphaFoldDB" id="A0A366FQP3"/>
<dbReference type="PANTHER" id="PTHR43081:SF1">
    <property type="entry name" value="ADENYLATE CYCLASE, TERMINAL-DIFFERENTIATION SPECIFIC"/>
    <property type="match status" value="1"/>
</dbReference>
<dbReference type="InterPro" id="IPR001054">
    <property type="entry name" value="A/G_cyclase"/>
</dbReference>
<dbReference type="GO" id="GO:0009190">
    <property type="term" value="P:cyclic nucleotide biosynthetic process"/>
    <property type="evidence" value="ECO:0007669"/>
    <property type="project" value="InterPro"/>
</dbReference>
<dbReference type="RefSeq" id="WP_113888177.1">
    <property type="nucleotide sequence ID" value="NZ_QNRK01000005.1"/>
</dbReference>
<feature type="region of interest" description="Disordered" evidence="1">
    <location>
        <begin position="1"/>
        <end position="21"/>
    </location>
</feature>
<dbReference type="InterPro" id="IPR050697">
    <property type="entry name" value="Adenylyl/Guanylyl_Cyclase_3/4"/>
</dbReference>
<protein>
    <submittedName>
        <fullName evidence="4">Adenylate cyclase</fullName>
    </submittedName>
</protein>
<dbReference type="PROSITE" id="PS50125">
    <property type="entry name" value="GUANYLATE_CYCLASE_2"/>
    <property type="match status" value="1"/>
</dbReference>
<feature type="transmembrane region" description="Helical" evidence="2">
    <location>
        <begin position="61"/>
        <end position="82"/>
    </location>
</feature>
<feature type="transmembrane region" description="Helical" evidence="2">
    <location>
        <begin position="103"/>
        <end position="127"/>
    </location>
</feature>
<evidence type="ECO:0000313" key="5">
    <source>
        <dbReference type="Proteomes" id="UP000253529"/>
    </source>
</evidence>
<accession>A0A366FQP3</accession>
<proteinExistence type="predicted"/>
<keyword evidence="5" id="KW-1185">Reference proteome</keyword>
<dbReference type="Gene3D" id="3.30.70.1230">
    <property type="entry name" value="Nucleotide cyclase"/>
    <property type="match status" value="1"/>
</dbReference>
<dbReference type="InterPro" id="IPR029787">
    <property type="entry name" value="Nucleotide_cyclase"/>
</dbReference>